<organism evidence="1 2">
    <name type="scientific">Natronospira elongata</name>
    <dbReference type="NCBI Taxonomy" id="3110268"/>
    <lineage>
        <taxon>Bacteria</taxon>
        <taxon>Pseudomonadati</taxon>
        <taxon>Pseudomonadota</taxon>
        <taxon>Gammaproteobacteria</taxon>
        <taxon>Natronospirales</taxon>
        <taxon>Natronospiraceae</taxon>
        <taxon>Natronospira</taxon>
    </lineage>
</organism>
<accession>A0AAP6MMI5</accession>
<keyword evidence="2" id="KW-1185">Reference proteome</keyword>
<dbReference type="AlphaFoldDB" id="A0AAP6MMI5"/>
<dbReference type="EMBL" id="JAYGII010000008">
    <property type="protein sequence ID" value="MEA5445346.1"/>
    <property type="molecule type" value="Genomic_DNA"/>
</dbReference>
<reference evidence="1 2" key="1">
    <citation type="submission" date="2023-12" db="EMBL/GenBank/DDBJ databases">
        <title>Whole-genome sequencing of halo(alkali)philic microorganisms from hypersaline lakes.</title>
        <authorList>
            <person name="Sorokin D.Y."/>
            <person name="Merkel A.Y."/>
            <person name="Messina E."/>
            <person name="Yakimov M."/>
        </authorList>
    </citation>
    <scope>NUCLEOTIDE SEQUENCE [LARGE SCALE GENOMIC DNA]</scope>
    <source>
        <strain evidence="1 2">AB-CW1</strain>
    </source>
</reference>
<sequence length="148" mass="16722">MDIEAIARQARETIPGLEGDDERLQQHALRLLSAARSREGWEEDDQAMRERLLARLLELPVPATASVDRNASPRQPVRTVPTDAQIESLVGKAFSAPSDGSRARAAVLAGRAWLNVKQATAGLGFWQRWRSRLRARRLIARRRRELEH</sequence>
<name>A0AAP6MMI5_9GAMM</name>
<comment type="caution">
    <text evidence="1">The sequence shown here is derived from an EMBL/GenBank/DDBJ whole genome shotgun (WGS) entry which is preliminary data.</text>
</comment>
<evidence type="ECO:0000313" key="2">
    <source>
        <dbReference type="Proteomes" id="UP001302316"/>
    </source>
</evidence>
<protein>
    <submittedName>
        <fullName evidence="1">Uncharacterized protein</fullName>
    </submittedName>
</protein>
<evidence type="ECO:0000313" key="1">
    <source>
        <dbReference type="EMBL" id="MEA5445346.1"/>
    </source>
</evidence>
<proteinExistence type="predicted"/>
<dbReference type="RefSeq" id="WP_346050975.1">
    <property type="nucleotide sequence ID" value="NZ_JAYGII010000008.1"/>
</dbReference>
<gene>
    <name evidence="1" type="ORF">VCB98_05900</name>
</gene>
<dbReference type="Proteomes" id="UP001302316">
    <property type="component" value="Unassembled WGS sequence"/>
</dbReference>